<organism evidence="1 2">
    <name type="scientific">Eretmocerus hayati</name>
    <dbReference type="NCBI Taxonomy" id="131215"/>
    <lineage>
        <taxon>Eukaryota</taxon>
        <taxon>Metazoa</taxon>
        <taxon>Ecdysozoa</taxon>
        <taxon>Arthropoda</taxon>
        <taxon>Hexapoda</taxon>
        <taxon>Insecta</taxon>
        <taxon>Pterygota</taxon>
        <taxon>Neoptera</taxon>
        <taxon>Endopterygota</taxon>
        <taxon>Hymenoptera</taxon>
        <taxon>Apocrita</taxon>
        <taxon>Proctotrupomorpha</taxon>
        <taxon>Chalcidoidea</taxon>
        <taxon>Aphelinidae</taxon>
        <taxon>Aphelininae</taxon>
        <taxon>Eretmocerus</taxon>
    </lineage>
</organism>
<accession>A0ACC2PPG9</accession>
<dbReference type="EMBL" id="CM056741">
    <property type="protein sequence ID" value="KAJ8685292.1"/>
    <property type="molecule type" value="Genomic_DNA"/>
</dbReference>
<proteinExistence type="predicted"/>
<evidence type="ECO:0000313" key="1">
    <source>
        <dbReference type="EMBL" id="KAJ8685292.1"/>
    </source>
</evidence>
<protein>
    <submittedName>
        <fullName evidence="1">Uncharacterized protein</fullName>
    </submittedName>
</protein>
<keyword evidence="2" id="KW-1185">Reference proteome</keyword>
<evidence type="ECO:0000313" key="2">
    <source>
        <dbReference type="Proteomes" id="UP001239111"/>
    </source>
</evidence>
<comment type="caution">
    <text evidence="1">The sequence shown here is derived from an EMBL/GenBank/DDBJ whole genome shotgun (WGS) entry which is preliminary data.</text>
</comment>
<gene>
    <name evidence="1" type="ORF">QAD02_021085</name>
</gene>
<name>A0ACC2PPG9_9HYME</name>
<dbReference type="Proteomes" id="UP001239111">
    <property type="component" value="Chromosome 1"/>
</dbReference>
<sequence>MKRNNSTQTEAFFHAERWAQSNNFDRPVIATPVHLKMMRILHPGVYSPAPNIHLDLSRSVRSQTLAPWSIPTASTQTEQHAIESQLQSPQDRVERDENVNKAGIVVRSVEYVPTPIKVLRKRAAEIPLDHLFERMMIGADYHIKKTKTSEKAGTSECLEHEQLDCDMETELM</sequence>
<reference evidence="1" key="1">
    <citation type="submission" date="2023-04" db="EMBL/GenBank/DDBJ databases">
        <title>A chromosome-level genome assembly of the parasitoid wasp Eretmocerus hayati.</title>
        <authorList>
            <person name="Zhong Y."/>
            <person name="Liu S."/>
            <person name="Liu Y."/>
        </authorList>
    </citation>
    <scope>NUCLEOTIDE SEQUENCE</scope>
    <source>
        <strain evidence="1">ZJU_SS_LIU_2023</strain>
    </source>
</reference>